<sequence length="394" mass="45711">MDQPNPRLTEALNQRNRLETSDIEDTKTPKLIFTHEQLDTGQDSIRVLEVLCDTNEGLIQCNLRHTYVKDAVYACFSYTWEPSNPVHEIEMNGCSYEVGENLYQFLKAFRTTEHRHTYMDREATDNVFIQSPCLLWIDAICINQLDANEKNHQVQQMVAIYQRSTKVLVWLGHLSDDLQRCRFFHREICRQFIGAGLERQRYLKRQRDEFDSVPYWNRLWIAQELLLKGMDQNDGVFLVLTTGYWPFFQVRHNFILCEKALLTLPMTKLEEFPRSMSGNYWYWQDHIRKWSAPAQASLPALVGAFAQCGCKDTRDRAYGLLSLADKGSAIIVDYQQSHVDVFRRTLETVMPGDSVARALCFGAVLIQALEIQRIDTEKDNQLASGNDPMGKNFS</sequence>
<feature type="region of interest" description="Disordered" evidence="1">
    <location>
        <begin position="1"/>
        <end position="20"/>
    </location>
</feature>
<organism evidence="3 4">
    <name type="scientific">Ophiobolus disseminans</name>
    <dbReference type="NCBI Taxonomy" id="1469910"/>
    <lineage>
        <taxon>Eukaryota</taxon>
        <taxon>Fungi</taxon>
        <taxon>Dikarya</taxon>
        <taxon>Ascomycota</taxon>
        <taxon>Pezizomycotina</taxon>
        <taxon>Dothideomycetes</taxon>
        <taxon>Pleosporomycetidae</taxon>
        <taxon>Pleosporales</taxon>
        <taxon>Pleosporineae</taxon>
        <taxon>Phaeosphaeriaceae</taxon>
        <taxon>Ophiobolus</taxon>
    </lineage>
</organism>
<reference evidence="3" key="1">
    <citation type="journal article" date="2020" name="Stud. Mycol.">
        <title>101 Dothideomycetes genomes: a test case for predicting lifestyles and emergence of pathogens.</title>
        <authorList>
            <person name="Haridas S."/>
            <person name="Albert R."/>
            <person name="Binder M."/>
            <person name="Bloem J."/>
            <person name="Labutti K."/>
            <person name="Salamov A."/>
            <person name="Andreopoulos B."/>
            <person name="Baker S."/>
            <person name="Barry K."/>
            <person name="Bills G."/>
            <person name="Bluhm B."/>
            <person name="Cannon C."/>
            <person name="Castanera R."/>
            <person name="Culley D."/>
            <person name="Daum C."/>
            <person name="Ezra D."/>
            <person name="Gonzalez J."/>
            <person name="Henrissat B."/>
            <person name="Kuo A."/>
            <person name="Liang C."/>
            <person name="Lipzen A."/>
            <person name="Lutzoni F."/>
            <person name="Magnuson J."/>
            <person name="Mondo S."/>
            <person name="Nolan M."/>
            <person name="Ohm R."/>
            <person name="Pangilinan J."/>
            <person name="Park H.-J."/>
            <person name="Ramirez L."/>
            <person name="Alfaro M."/>
            <person name="Sun H."/>
            <person name="Tritt A."/>
            <person name="Yoshinaga Y."/>
            <person name="Zwiers L.-H."/>
            <person name="Turgeon B."/>
            <person name="Goodwin S."/>
            <person name="Spatafora J."/>
            <person name="Crous P."/>
            <person name="Grigoriev I."/>
        </authorList>
    </citation>
    <scope>NUCLEOTIDE SEQUENCE</scope>
    <source>
        <strain evidence="3">CBS 113818</strain>
    </source>
</reference>
<dbReference type="InterPro" id="IPR010730">
    <property type="entry name" value="HET"/>
</dbReference>
<feature type="domain" description="Heterokaryon incompatibility" evidence="2">
    <location>
        <begin position="73"/>
        <end position="224"/>
    </location>
</feature>
<dbReference type="PANTHER" id="PTHR24148">
    <property type="entry name" value="ANKYRIN REPEAT DOMAIN-CONTAINING PROTEIN 39 HOMOLOG-RELATED"/>
    <property type="match status" value="1"/>
</dbReference>
<dbReference type="OrthoDB" id="194358at2759"/>
<dbReference type="Proteomes" id="UP000799424">
    <property type="component" value="Unassembled WGS sequence"/>
</dbReference>
<evidence type="ECO:0000313" key="4">
    <source>
        <dbReference type="Proteomes" id="UP000799424"/>
    </source>
</evidence>
<feature type="non-terminal residue" evidence="3">
    <location>
        <position position="394"/>
    </location>
</feature>
<dbReference type="Pfam" id="PF06985">
    <property type="entry name" value="HET"/>
    <property type="match status" value="1"/>
</dbReference>
<gene>
    <name evidence="3" type="ORF">CC86DRAFT_348367</name>
</gene>
<name>A0A6A7A6A4_9PLEO</name>
<dbReference type="EMBL" id="MU006223">
    <property type="protein sequence ID" value="KAF2828269.1"/>
    <property type="molecule type" value="Genomic_DNA"/>
</dbReference>
<accession>A0A6A7A6A4</accession>
<evidence type="ECO:0000256" key="1">
    <source>
        <dbReference type="SAM" id="MobiDB-lite"/>
    </source>
</evidence>
<dbReference type="PANTHER" id="PTHR24148:SF73">
    <property type="entry name" value="HET DOMAIN PROTEIN (AFU_ORTHOLOGUE AFUA_8G01020)"/>
    <property type="match status" value="1"/>
</dbReference>
<proteinExistence type="predicted"/>
<evidence type="ECO:0000313" key="3">
    <source>
        <dbReference type="EMBL" id="KAF2828269.1"/>
    </source>
</evidence>
<keyword evidence="4" id="KW-1185">Reference proteome</keyword>
<evidence type="ECO:0000259" key="2">
    <source>
        <dbReference type="Pfam" id="PF06985"/>
    </source>
</evidence>
<dbReference type="InterPro" id="IPR052895">
    <property type="entry name" value="HetReg/Transcr_Mod"/>
</dbReference>
<dbReference type="AlphaFoldDB" id="A0A6A7A6A4"/>
<protein>
    <recommendedName>
        <fullName evidence="2">Heterokaryon incompatibility domain-containing protein</fullName>
    </recommendedName>
</protein>